<evidence type="ECO:0000256" key="11">
    <source>
        <dbReference type="ARBA" id="ARBA00047786"/>
    </source>
</evidence>
<evidence type="ECO:0000256" key="9">
    <source>
        <dbReference type="ARBA" id="ARBA00023027"/>
    </source>
</evidence>
<feature type="domain" description="Grh/CP2 DB" evidence="15">
    <location>
        <begin position="342"/>
        <end position="416"/>
    </location>
</feature>
<evidence type="ECO:0000313" key="16">
    <source>
        <dbReference type="EMBL" id="CAF3889946.1"/>
    </source>
</evidence>
<dbReference type="PANTHER" id="PTHR43557">
    <property type="entry name" value="APOPTOSIS-INDUCING FACTOR 1"/>
    <property type="match status" value="1"/>
</dbReference>
<dbReference type="PANTHER" id="PTHR43557:SF4">
    <property type="entry name" value="APOPTOSIS-INDUCING FACTOR 1, MITOCHONDRIAL"/>
    <property type="match status" value="1"/>
</dbReference>
<dbReference type="GO" id="GO:0003677">
    <property type="term" value="F:DNA binding"/>
    <property type="evidence" value="ECO:0007669"/>
    <property type="project" value="UniProtKB-KW"/>
</dbReference>
<dbReference type="InterPro" id="IPR029324">
    <property type="entry name" value="AIF_C"/>
</dbReference>
<comment type="subcellular location">
    <subcellularLocation>
        <location evidence="2">Mitochondrion</location>
    </subcellularLocation>
    <subcellularLocation>
        <location evidence="12">Nucleus</location>
    </subcellularLocation>
</comment>
<comment type="caution">
    <text evidence="16">The sequence shown here is derived from an EMBL/GenBank/DDBJ whole genome shotgun (WGS) entry which is preliminary data.</text>
</comment>
<evidence type="ECO:0000256" key="2">
    <source>
        <dbReference type="ARBA" id="ARBA00004173"/>
    </source>
</evidence>
<evidence type="ECO:0000259" key="15">
    <source>
        <dbReference type="PROSITE" id="PS51968"/>
    </source>
</evidence>
<evidence type="ECO:0000256" key="13">
    <source>
        <dbReference type="SAM" id="MobiDB-lite"/>
    </source>
</evidence>
<keyword evidence="9" id="KW-0520">NAD</keyword>
<dbReference type="Pfam" id="PF07992">
    <property type="entry name" value="Pyr_redox_2"/>
    <property type="match status" value="2"/>
</dbReference>
<comment type="similarity">
    <text evidence="3">Belongs to the FAD-dependent oxidoreductase family.</text>
</comment>
<evidence type="ECO:0000256" key="8">
    <source>
        <dbReference type="ARBA" id="ARBA00023002"/>
    </source>
</evidence>
<dbReference type="GO" id="GO:0005634">
    <property type="term" value="C:nucleus"/>
    <property type="evidence" value="ECO:0007669"/>
    <property type="project" value="UniProtKB-SubCell"/>
</dbReference>
<dbReference type="InterPro" id="IPR007604">
    <property type="entry name" value="CP2"/>
</dbReference>
<dbReference type="GO" id="GO:0005739">
    <property type="term" value="C:mitochondrion"/>
    <property type="evidence" value="ECO:0007669"/>
    <property type="project" value="UniProtKB-SubCell"/>
</dbReference>
<dbReference type="Pfam" id="PF04516">
    <property type="entry name" value="CP2"/>
    <property type="match status" value="1"/>
</dbReference>
<evidence type="ECO:0000256" key="14">
    <source>
        <dbReference type="SAM" id="Phobius"/>
    </source>
</evidence>
<dbReference type="SMART" id="SM01353">
    <property type="entry name" value="AIF_C"/>
    <property type="match status" value="1"/>
</dbReference>
<feature type="compositionally biased region" description="Basic and acidic residues" evidence="13">
    <location>
        <begin position="899"/>
        <end position="917"/>
    </location>
</feature>
<keyword evidence="12" id="KW-0539">Nucleus</keyword>
<evidence type="ECO:0000256" key="1">
    <source>
        <dbReference type="ARBA" id="ARBA00001974"/>
    </source>
</evidence>
<dbReference type="Proteomes" id="UP000663881">
    <property type="component" value="Unassembled WGS sequence"/>
</dbReference>
<comment type="catalytic activity">
    <reaction evidence="11">
        <text>A + NADH + H(+) = AH2 + NAD(+)</text>
        <dbReference type="Rhea" id="RHEA:11356"/>
        <dbReference type="ChEBI" id="CHEBI:13193"/>
        <dbReference type="ChEBI" id="CHEBI:15378"/>
        <dbReference type="ChEBI" id="CHEBI:17499"/>
        <dbReference type="ChEBI" id="CHEBI:57540"/>
        <dbReference type="ChEBI" id="CHEBI:57945"/>
    </reaction>
</comment>
<dbReference type="SUPFAM" id="SSF47769">
    <property type="entry name" value="SAM/Pointed domain"/>
    <property type="match status" value="1"/>
</dbReference>
<dbReference type="SUPFAM" id="SSF51905">
    <property type="entry name" value="FAD/NAD(P)-binding domain"/>
    <property type="match status" value="2"/>
</dbReference>
<dbReference type="EMBL" id="CAJOAY010001816">
    <property type="protein sequence ID" value="CAF3889946.1"/>
    <property type="molecule type" value="Genomic_DNA"/>
</dbReference>
<keyword evidence="7" id="KW-0809">Transit peptide</keyword>
<dbReference type="GO" id="GO:0016174">
    <property type="term" value="F:NAD(P)H oxidase H2O2-forming activity"/>
    <property type="evidence" value="ECO:0007669"/>
    <property type="project" value="TreeGrafter"/>
</dbReference>
<evidence type="ECO:0000256" key="12">
    <source>
        <dbReference type="PROSITE-ProRule" id="PRU01313"/>
    </source>
</evidence>
<keyword evidence="14" id="KW-0472">Membrane</keyword>
<dbReference type="Gene3D" id="1.10.150.50">
    <property type="entry name" value="Transcription Factor, Ets-1"/>
    <property type="match status" value="1"/>
</dbReference>
<dbReference type="InterPro" id="IPR036188">
    <property type="entry name" value="FAD/NAD-bd_sf"/>
</dbReference>
<accession>A0A819H4L3</accession>
<keyword evidence="14" id="KW-0812">Transmembrane</keyword>
<dbReference type="InterPro" id="IPR041418">
    <property type="entry name" value="SAM_3"/>
</dbReference>
<evidence type="ECO:0000256" key="4">
    <source>
        <dbReference type="ARBA" id="ARBA00022630"/>
    </source>
</evidence>
<dbReference type="AlphaFoldDB" id="A0A819H4L3"/>
<proteinExistence type="inferred from homology"/>
<dbReference type="Pfam" id="PF14721">
    <property type="entry name" value="AIF_C"/>
    <property type="match status" value="1"/>
</dbReference>
<feature type="region of interest" description="Disordered" evidence="13">
    <location>
        <begin position="899"/>
        <end position="931"/>
    </location>
</feature>
<dbReference type="Pfam" id="PF18016">
    <property type="entry name" value="SAM_3"/>
    <property type="match status" value="1"/>
</dbReference>
<keyword evidence="5" id="KW-0053">Apoptosis</keyword>
<evidence type="ECO:0000256" key="6">
    <source>
        <dbReference type="ARBA" id="ARBA00022827"/>
    </source>
</evidence>
<evidence type="ECO:0000256" key="10">
    <source>
        <dbReference type="ARBA" id="ARBA00023128"/>
    </source>
</evidence>
<reference evidence="16" key="1">
    <citation type="submission" date="2021-02" db="EMBL/GenBank/DDBJ databases">
        <authorList>
            <person name="Nowell W R."/>
        </authorList>
    </citation>
    <scope>NUCLEOTIDE SEQUENCE</scope>
</reference>
<dbReference type="Gene3D" id="3.30.390.30">
    <property type="match status" value="1"/>
</dbReference>
<dbReference type="InterPro" id="IPR016156">
    <property type="entry name" value="FAD/NAD-linked_Rdtase_dimer_sf"/>
</dbReference>
<keyword evidence="14" id="KW-1133">Transmembrane helix</keyword>
<dbReference type="Gene3D" id="3.50.50.60">
    <property type="entry name" value="FAD/NAD(P)-binding domain"/>
    <property type="match status" value="2"/>
</dbReference>
<dbReference type="GO" id="GO:0006915">
    <property type="term" value="P:apoptotic process"/>
    <property type="evidence" value="ECO:0007669"/>
    <property type="project" value="UniProtKB-KW"/>
</dbReference>
<comment type="cofactor">
    <cofactor evidence="1">
        <name>FAD</name>
        <dbReference type="ChEBI" id="CHEBI:57692"/>
    </cofactor>
</comment>
<evidence type="ECO:0000256" key="5">
    <source>
        <dbReference type="ARBA" id="ARBA00022703"/>
    </source>
</evidence>
<feature type="transmembrane region" description="Helical" evidence="14">
    <location>
        <begin position="75"/>
        <end position="92"/>
    </location>
</feature>
<dbReference type="InterPro" id="IPR013761">
    <property type="entry name" value="SAM/pointed_sf"/>
</dbReference>
<dbReference type="SUPFAM" id="SSF55424">
    <property type="entry name" value="FAD/NAD-linked reductases, dimerisation (C-terminal) domain"/>
    <property type="match status" value="1"/>
</dbReference>
<protein>
    <recommendedName>
        <fullName evidence="15">Grh/CP2 DB domain-containing protein</fullName>
    </recommendedName>
</protein>
<name>A0A819H4L3_9BILA</name>
<evidence type="ECO:0000256" key="3">
    <source>
        <dbReference type="ARBA" id="ARBA00006442"/>
    </source>
</evidence>
<dbReference type="PROSITE" id="PS51968">
    <property type="entry name" value="GRH_CP2_DB"/>
    <property type="match status" value="1"/>
</dbReference>
<evidence type="ECO:0000256" key="7">
    <source>
        <dbReference type="ARBA" id="ARBA00022946"/>
    </source>
</evidence>
<dbReference type="InterPro" id="IPR023753">
    <property type="entry name" value="FAD/NAD-binding_dom"/>
</dbReference>
<keyword evidence="4" id="KW-0285">Flavoprotein</keyword>
<sequence length="999" mass="113077">MQTHNIARLASAQHLNIMRRTLSRTTLPVLRKLVQSESSHTTVYLRPSYTFRCASTASSSSSNDEQNQKANMTNLLYLGGAITGVVALYSIFQSRKSSKDKKQAINAYDEKHLKSQDSDDKLDDSNRTLIEKVGNLQERKALATEEDPDSVKAMNKEELTPNIPNFAQYLIIGGGAAAMSAFKSIRAHDATAKVLVISSEKYYPYMRPPLSKDIWYTDDDETIEKHSFKQWNGKEKSLYFFDEEFYTDVKTLNDQETGGIGVVLGRKVVDLDLRNSVAKLDNGWEISFEKCLIATGGQPKSLKVFKTSSNRVKSKLTMYRGFRSLFNKYNDHHSNSNRSSSSKSSEFHFILNALPSSSTKINEETTTYLNQGQSYEIKFHTNKNPIEHISTTYRSILRLCFWDKILQNQEYDLIKNKADKIRIEKLNPEQRRQYQTTLEYTILQPCFVSSLYSMNLLTLSHSPDDLFDVCTTSNTEDNVSIQKSELDAKEYKDEDINRKKSLESLSSIETLSLSNGKYKISEIDNSETDIETKITIGSSDEDVLNWLNKNNFSSVVHRFQHYTGLDMLRLTKIDLHQICNGDDTISIRLYNQLNQIIIPPLKILYIQITNNDLYSAIYLHTLTRHELIEKLCQLIEQPQQQHIFNIILELNKTQLKIDNDNVIDDFFALKKVVDSGADVTIVGGGFLGSELACALAHRSKKNGENGKPSGKVTQLMPETGNISKVLPEYLSKWATERVRDEGAEVLTNVELVGTTIEEGKINLSYIDPEKPRQTSYIKSDHVVIAVGIEPNTDLAKSAGLEIDGEQGGFLVNAELQARHNIWVAGDAASFYDIKLGRRRVEHYDHAIVSGKLAGENMTGAHKPYWHQSMFWSDLGPKIGFEAIGLTDSQLQTVAVYAKGKPDDEPQKEDSEGNREQNDVAPTSTANDLKHKIPETSVTKGEDKQDYNKGVVFYLKENKVVGIVLWNVFNRIPIARKIIKDQQVITNFQELAKLFNIHQD</sequence>
<dbReference type="GO" id="GO:0033108">
    <property type="term" value="P:mitochondrial respiratory chain complex assembly"/>
    <property type="evidence" value="ECO:0007669"/>
    <property type="project" value="TreeGrafter"/>
</dbReference>
<dbReference type="GO" id="GO:0071949">
    <property type="term" value="F:FAD binding"/>
    <property type="evidence" value="ECO:0007669"/>
    <property type="project" value="TreeGrafter"/>
</dbReference>
<dbReference type="InterPro" id="IPR050446">
    <property type="entry name" value="FAD-oxidoreductase/Apoptosis"/>
</dbReference>
<dbReference type="GO" id="GO:0046983">
    <property type="term" value="F:protein dimerization activity"/>
    <property type="evidence" value="ECO:0007669"/>
    <property type="project" value="InterPro"/>
</dbReference>
<evidence type="ECO:0000313" key="17">
    <source>
        <dbReference type="Proteomes" id="UP000663881"/>
    </source>
</evidence>
<keyword evidence="12" id="KW-0238">DNA-binding</keyword>
<keyword evidence="10" id="KW-0496">Mitochondrion</keyword>
<gene>
    <name evidence="16" type="ORF">OKA104_LOCUS23603</name>
</gene>
<organism evidence="16 17">
    <name type="scientific">Adineta steineri</name>
    <dbReference type="NCBI Taxonomy" id="433720"/>
    <lineage>
        <taxon>Eukaryota</taxon>
        <taxon>Metazoa</taxon>
        <taxon>Spiralia</taxon>
        <taxon>Gnathifera</taxon>
        <taxon>Rotifera</taxon>
        <taxon>Eurotatoria</taxon>
        <taxon>Bdelloidea</taxon>
        <taxon>Adinetida</taxon>
        <taxon>Adinetidae</taxon>
        <taxon>Adineta</taxon>
    </lineage>
</organism>
<keyword evidence="8" id="KW-0560">Oxidoreductase</keyword>
<keyword evidence="6" id="KW-0274">FAD</keyword>